<gene>
    <name evidence="1" type="ORF">AA23TX_00450</name>
</gene>
<dbReference type="Proteomes" id="UP000399805">
    <property type="component" value="Unassembled WGS sequence"/>
</dbReference>
<reference evidence="1 2" key="1">
    <citation type="submission" date="2019-09" db="EMBL/GenBank/DDBJ databases">
        <authorList>
            <person name="Leyn A S."/>
        </authorList>
    </citation>
    <scope>NUCLEOTIDE SEQUENCE [LARGE SCALE GENOMIC DNA]</scope>
    <source>
        <strain evidence="1">AA231_1</strain>
    </source>
</reference>
<accession>A0A6I8LJG6</accession>
<dbReference type="EMBL" id="CABVGP010000001">
    <property type="protein sequence ID" value="VVJ15429.1"/>
    <property type="molecule type" value="Genomic_DNA"/>
</dbReference>
<proteinExistence type="predicted"/>
<sequence length="46" mass="5300">MRSEAGGRHGIWGFPWRPPPVGWLRLERAEPRRPGIRGYPIPARPL</sequence>
<evidence type="ECO:0000313" key="1">
    <source>
        <dbReference type="EMBL" id="VVJ15429.1"/>
    </source>
</evidence>
<name>A0A6I8LJG6_9PSEU</name>
<organism evidence="1 2">
    <name type="scientific">Amycolatopsis camponoti</name>
    <dbReference type="NCBI Taxonomy" id="2606593"/>
    <lineage>
        <taxon>Bacteria</taxon>
        <taxon>Bacillati</taxon>
        <taxon>Actinomycetota</taxon>
        <taxon>Actinomycetes</taxon>
        <taxon>Pseudonocardiales</taxon>
        <taxon>Pseudonocardiaceae</taxon>
        <taxon>Amycolatopsis</taxon>
    </lineage>
</organism>
<evidence type="ECO:0000313" key="2">
    <source>
        <dbReference type="Proteomes" id="UP000399805"/>
    </source>
</evidence>
<dbReference type="RefSeq" id="WP_155540927.1">
    <property type="nucleotide sequence ID" value="NZ_CABVGP010000001.1"/>
</dbReference>
<dbReference type="AlphaFoldDB" id="A0A6I8LJG6"/>
<protein>
    <submittedName>
        <fullName evidence="1">Uncharacterized protein</fullName>
    </submittedName>
</protein>
<keyword evidence="2" id="KW-1185">Reference proteome</keyword>